<name>A0A9Q7EX67_9BACT</name>
<dbReference type="KEGG" id="aram:KAR29_05875"/>
<evidence type="ECO:0000313" key="2">
    <source>
        <dbReference type="Proteomes" id="UP000671879"/>
    </source>
</evidence>
<protein>
    <submittedName>
        <fullName evidence="1">Uncharacterized protein</fullName>
    </submittedName>
</protein>
<keyword evidence="2" id="KW-1185">Reference proteome</keyword>
<dbReference type="RefSeq" id="WP_274374685.1">
    <property type="nucleotide sequence ID" value="NZ_CP072943.1"/>
</dbReference>
<organism evidence="1 2">
    <name type="scientific">Aminithiophilus ramosus</name>
    <dbReference type="NCBI Taxonomy" id="3029084"/>
    <lineage>
        <taxon>Bacteria</taxon>
        <taxon>Thermotogati</taxon>
        <taxon>Synergistota</taxon>
        <taxon>Synergistia</taxon>
        <taxon>Synergistales</taxon>
        <taxon>Aminithiophilaceae</taxon>
        <taxon>Aminithiophilus</taxon>
    </lineage>
</organism>
<accession>A0A9Q7EX67</accession>
<evidence type="ECO:0000313" key="1">
    <source>
        <dbReference type="EMBL" id="QTX33399.1"/>
    </source>
</evidence>
<dbReference type="AlphaFoldDB" id="A0A9Q7EX67"/>
<dbReference type="Proteomes" id="UP000671879">
    <property type="component" value="Chromosome"/>
</dbReference>
<proteinExistence type="predicted"/>
<gene>
    <name evidence="1" type="ORF">KAR29_05875</name>
</gene>
<dbReference type="EMBL" id="CP072943">
    <property type="protein sequence ID" value="QTX33399.1"/>
    <property type="molecule type" value="Genomic_DNA"/>
</dbReference>
<reference evidence="2" key="1">
    <citation type="submission" date="2021-04" db="EMBL/GenBank/DDBJ databases">
        <title>A novel Synergistetes isolate from a pyrite-forming mixed culture.</title>
        <authorList>
            <person name="Bunk B."/>
            <person name="Sproer C."/>
            <person name="Spring S."/>
            <person name="Pester M."/>
        </authorList>
    </citation>
    <scope>NUCLEOTIDE SEQUENCE [LARGE SCALE GENOMIC DNA]</scope>
    <source>
        <strain evidence="2">J.5.4.2-T.3.5.2</strain>
    </source>
</reference>
<sequence length="120" mass="13158">MKRFHPAALALIAVILVCLVTGYHLFQKAMARSEAIVLVKEKALSPEYLRAWVKEEEARGPVKVTGWGVVEGEQAGTFIVSFTVDRKETENGSGGEEGFWFRVDNATKTVQAVAPKGSSY</sequence>